<reference evidence="2" key="2">
    <citation type="submission" date="2021-04" db="EMBL/GenBank/DDBJ databases">
        <authorList>
            <person name="Podell S."/>
        </authorList>
    </citation>
    <scope>NUCLEOTIDE SEQUENCE</scope>
    <source>
        <strain evidence="2">Hildebrandi</strain>
    </source>
</reference>
<evidence type="ECO:0000313" key="3">
    <source>
        <dbReference type="Proteomes" id="UP000693970"/>
    </source>
</evidence>
<dbReference type="AlphaFoldDB" id="A0A9K3KJN7"/>
<organism evidence="2 3">
    <name type="scientific">Nitzschia inconspicua</name>
    <dbReference type="NCBI Taxonomy" id="303405"/>
    <lineage>
        <taxon>Eukaryota</taxon>
        <taxon>Sar</taxon>
        <taxon>Stramenopiles</taxon>
        <taxon>Ochrophyta</taxon>
        <taxon>Bacillariophyta</taxon>
        <taxon>Bacillariophyceae</taxon>
        <taxon>Bacillariophycidae</taxon>
        <taxon>Bacillariales</taxon>
        <taxon>Bacillariaceae</taxon>
        <taxon>Nitzschia</taxon>
    </lineage>
</organism>
<proteinExistence type="predicted"/>
<evidence type="ECO:0000256" key="1">
    <source>
        <dbReference type="SAM" id="MobiDB-lite"/>
    </source>
</evidence>
<reference evidence="2" key="1">
    <citation type="journal article" date="2021" name="Sci. Rep.">
        <title>Diploid genomic architecture of Nitzschia inconspicua, an elite biomass production diatom.</title>
        <authorList>
            <person name="Oliver A."/>
            <person name="Podell S."/>
            <person name="Pinowska A."/>
            <person name="Traller J.C."/>
            <person name="Smith S.R."/>
            <person name="McClure R."/>
            <person name="Beliaev A."/>
            <person name="Bohutskyi P."/>
            <person name="Hill E.A."/>
            <person name="Rabines A."/>
            <person name="Zheng H."/>
            <person name="Allen L.Z."/>
            <person name="Kuo A."/>
            <person name="Grigoriev I.V."/>
            <person name="Allen A.E."/>
            <person name="Hazlebeck D."/>
            <person name="Allen E.E."/>
        </authorList>
    </citation>
    <scope>NUCLEOTIDE SEQUENCE</scope>
    <source>
        <strain evidence="2">Hildebrandi</strain>
    </source>
</reference>
<dbReference type="OrthoDB" id="48732at2759"/>
<dbReference type="Proteomes" id="UP000693970">
    <property type="component" value="Unassembled WGS sequence"/>
</dbReference>
<accession>A0A9K3KJN7</accession>
<name>A0A9K3KJN7_9STRA</name>
<feature type="compositionally biased region" description="Polar residues" evidence="1">
    <location>
        <begin position="117"/>
        <end position="132"/>
    </location>
</feature>
<gene>
    <name evidence="2" type="ORF">IV203_032520</name>
</gene>
<keyword evidence="3" id="KW-1185">Reference proteome</keyword>
<feature type="region of interest" description="Disordered" evidence="1">
    <location>
        <begin position="117"/>
        <end position="155"/>
    </location>
</feature>
<sequence>MMDYGSLGFCALDCRDAVGERDKESVSILSNIRPVRRKVQSWASAIGEDNEPDRRKADLQQRLEKFQSKGWLSQQELRKYSAFLSTFDHTAKIGESGNFALKELEVELNLKENRMSGKQSTWKRIPTPTGTKQGRIPLGVFSNNSPRPMSQSPKSLRSFESATNRTFNGVTAGQGTIVAPSSLSTSLSEDAIAGLFTETCFFARLGFVQPPCCLQCNYREAIQSASPRLNCKRWVIWRRNANKTLHPSNICDNSIAVQCHSARKLTAGNNVESYKWDRTRKVLIEPSFIRSKNKNQLCTL</sequence>
<evidence type="ECO:0000313" key="2">
    <source>
        <dbReference type="EMBL" id="KAG7344989.1"/>
    </source>
</evidence>
<protein>
    <submittedName>
        <fullName evidence="2">Uncharacterized protein</fullName>
    </submittedName>
</protein>
<comment type="caution">
    <text evidence="2">The sequence shown here is derived from an EMBL/GenBank/DDBJ whole genome shotgun (WGS) entry which is preliminary data.</text>
</comment>
<dbReference type="EMBL" id="JAGRRH010000022">
    <property type="protein sequence ID" value="KAG7344989.1"/>
    <property type="molecule type" value="Genomic_DNA"/>
</dbReference>
<feature type="compositionally biased region" description="Polar residues" evidence="1">
    <location>
        <begin position="141"/>
        <end position="155"/>
    </location>
</feature>